<accession>A0ABQ0JVQ3</accession>
<name>A0ABQ0JVQ3_9BACT</name>
<dbReference type="Proteomes" id="UP000032309">
    <property type="component" value="Unassembled WGS sequence"/>
</dbReference>
<keyword evidence="2" id="KW-1185">Reference proteome</keyword>
<reference evidence="2" key="1">
    <citation type="journal article" date="2015" name="Genome Announc.">
        <title>Draft Genome Sequence of an Anaerobic Ammonium-Oxidizing Bacterium, "Candidatus Brocadia sinica".</title>
        <authorList>
            <person name="Oshiki M."/>
            <person name="Shinyako-Hata K."/>
            <person name="Satoh H."/>
            <person name="Okabe S."/>
        </authorList>
    </citation>
    <scope>NUCLEOTIDE SEQUENCE [LARGE SCALE GENOMIC DNA]</scope>
    <source>
        <strain evidence="2">JPN1</strain>
    </source>
</reference>
<gene>
    <name evidence="1" type="ORF">BROSI_A1374</name>
</gene>
<proteinExistence type="predicted"/>
<dbReference type="RefSeq" id="WP_052562947.1">
    <property type="nucleotide sequence ID" value="NZ_BAFN01000001.1"/>
</dbReference>
<organism evidence="1 2">
    <name type="scientific">Candidatus Brocadia sinica JPN1</name>
    <dbReference type="NCBI Taxonomy" id="1197129"/>
    <lineage>
        <taxon>Bacteria</taxon>
        <taxon>Pseudomonadati</taxon>
        <taxon>Planctomycetota</taxon>
        <taxon>Candidatus Brocadiia</taxon>
        <taxon>Candidatus Brocadiales</taxon>
        <taxon>Candidatus Brocadiaceae</taxon>
        <taxon>Candidatus Brocadia</taxon>
    </lineage>
</organism>
<dbReference type="EMBL" id="BAFN01000001">
    <property type="protein sequence ID" value="GAN32859.1"/>
    <property type="molecule type" value="Genomic_DNA"/>
</dbReference>
<comment type="caution">
    <text evidence="1">The sequence shown here is derived from an EMBL/GenBank/DDBJ whole genome shotgun (WGS) entry which is preliminary data.</text>
</comment>
<evidence type="ECO:0000313" key="2">
    <source>
        <dbReference type="Proteomes" id="UP000032309"/>
    </source>
</evidence>
<protein>
    <submittedName>
        <fullName evidence="1">Uncharacterized protein</fullName>
    </submittedName>
</protein>
<evidence type="ECO:0000313" key="1">
    <source>
        <dbReference type="EMBL" id="GAN32859.1"/>
    </source>
</evidence>
<sequence length="80" mass="9461">MTIIDKSLEVFKEYKSNFDKYRTETLSESDTRSKILDKLLIDVLGWSETDIKREGYVKVGFFDYELSTSTIMYPKNWTVC</sequence>